<evidence type="ECO:0000256" key="6">
    <source>
        <dbReference type="RuleBase" id="RU367044"/>
    </source>
</evidence>
<dbReference type="Pfam" id="PF05938">
    <property type="entry name" value="Self-incomp_S1"/>
    <property type="match status" value="1"/>
</dbReference>
<organism evidence="7 8">
    <name type="scientific">Ficus carica</name>
    <name type="common">Common fig</name>
    <dbReference type="NCBI Taxonomy" id="3494"/>
    <lineage>
        <taxon>Eukaryota</taxon>
        <taxon>Viridiplantae</taxon>
        <taxon>Streptophyta</taxon>
        <taxon>Embryophyta</taxon>
        <taxon>Tracheophyta</taxon>
        <taxon>Spermatophyta</taxon>
        <taxon>Magnoliopsida</taxon>
        <taxon>eudicotyledons</taxon>
        <taxon>Gunneridae</taxon>
        <taxon>Pentapetalae</taxon>
        <taxon>rosids</taxon>
        <taxon>fabids</taxon>
        <taxon>Rosales</taxon>
        <taxon>Moraceae</taxon>
        <taxon>Ficeae</taxon>
        <taxon>Ficus</taxon>
    </lineage>
</organism>
<dbReference type="PANTHER" id="PTHR31232:SF149">
    <property type="entry name" value="S-PROTEIN HOMOLOG"/>
    <property type="match status" value="1"/>
</dbReference>
<proteinExistence type="inferred from homology"/>
<dbReference type="EMBL" id="BTGU01003765">
    <property type="protein sequence ID" value="GMN19193.1"/>
    <property type="molecule type" value="Genomic_DNA"/>
</dbReference>
<dbReference type="GO" id="GO:0005576">
    <property type="term" value="C:extracellular region"/>
    <property type="evidence" value="ECO:0007669"/>
    <property type="project" value="UniProtKB-SubCell"/>
</dbReference>
<feature type="chain" id="PRO_5041515068" description="S-protein homolog" evidence="6">
    <location>
        <begin position="27"/>
        <end position="140"/>
    </location>
</feature>
<keyword evidence="3 6" id="KW-0713">Self-incompatibility</keyword>
<dbReference type="AlphaFoldDB" id="A0AA88CH18"/>
<evidence type="ECO:0000256" key="5">
    <source>
        <dbReference type="ARBA" id="ARBA00022729"/>
    </source>
</evidence>
<keyword evidence="5 6" id="KW-0732">Signal</keyword>
<dbReference type="GO" id="GO:0060320">
    <property type="term" value="P:rejection of self pollen"/>
    <property type="evidence" value="ECO:0007669"/>
    <property type="project" value="UniProtKB-KW"/>
</dbReference>
<keyword evidence="4 6" id="KW-0964">Secreted</keyword>
<dbReference type="Proteomes" id="UP001187192">
    <property type="component" value="Unassembled WGS sequence"/>
</dbReference>
<accession>A0AA88CH18</accession>
<dbReference type="InterPro" id="IPR010264">
    <property type="entry name" value="Self-incomp_S1"/>
</dbReference>
<evidence type="ECO:0000256" key="2">
    <source>
        <dbReference type="ARBA" id="ARBA00005581"/>
    </source>
</evidence>
<name>A0AA88CH18_FICCA</name>
<evidence type="ECO:0000313" key="8">
    <source>
        <dbReference type="Proteomes" id="UP001187192"/>
    </source>
</evidence>
<evidence type="ECO:0000313" key="7">
    <source>
        <dbReference type="EMBL" id="GMN19193.1"/>
    </source>
</evidence>
<sequence>MAPSILKTKNVMFLLAILLVLHTTMCSQPRAFVTITNSLNGTVSTAILNVHIKSKDDDLGWHAIPDGGYYEFSFHPRMWGGTLFFARMVWLREFHYFDIYVQDRDQINCDHCCWFVYPSGPCRCPCDDPTSYAVCFLWDQ</sequence>
<reference evidence="7" key="1">
    <citation type="submission" date="2023-07" db="EMBL/GenBank/DDBJ databases">
        <title>draft genome sequence of fig (Ficus carica).</title>
        <authorList>
            <person name="Takahashi T."/>
            <person name="Nishimura K."/>
        </authorList>
    </citation>
    <scope>NUCLEOTIDE SEQUENCE</scope>
</reference>
<feature type="signal peptide" evidence="6">
    <location>
        <begin position="1"/>
        <end position="26"/>
    </location>
</feature>
<keyword evidence="8" id="KW-1185">Reference proteome</keyword>
<comment type="subcellular location">
    <subcellularLocation>
        <location evidence="1 6">Secreted</location>
    </subcellularLocation>
</comment>
<gene>
    <name evidence="7" type="ORF">TIFTF001_045144</name>
</gene>
<protein>
    <recommendedName>
        <fullName evidence="6">S-protein homolog</fullName>
    </recommendedName>
</protein>
<comment type="similarity">
    <text evidence="2 6">Belongs to the plant self-incompatibility (S1) protein family.</text>
</comment>
<comment type="caution">
    <text evidence="7">The sequence shown here is derived from an EMBL/GenBank/DDBJ whole genome shotgun (WGS) entry which is preliminary data.</text>
</comment>
<evidence type="ECO:0000256" key="1">
    <source>
        <dbReference type="ARBA" id="ARBA00004613"/>
    </source>
</evidence>
<evidence type="ECO:0000256" key="3">
    <source>
        <dbReference type="ARBA" id="ARBA00022471"/>
    </source>
</evidence>
<evidence type="ECO:0000256" key="4">
    <source>
        <dbReference type="ARBA" id="ARBA00022525"/>
    </source>
</evidence>
<dbReference type="PANTHER" id="PTHR31232">
    <property type="match status" value="1"/>
</dbReference>